<sequence>MNKKSVFSVSGVAALSVGFAAVLLVSGLRVEASPGAAGAEAIDTPVVDKSASSPTPLEHLIVLHRGW</sequence>
<organism evidence="1 2">
    <name type="scientific">Denitromonas halophila</name>
    <dbReference type="NCBI Taxonomy" id="1629404"/>
    <lineage>
        <taxon>Bacteria</taxon>
        <taxon>Pseudomonadati</taxon>
        <taxon>Pseudomonadota</taxon>
        <taxon>Betaproteobacteria</taxon>
        <taxon>Rhodocyclales</taxon>
        <taxon>Zoogloeaceae</taxon>
        <taxon>Denitromonas</taxon>
    </lineage>
</organism>
<reference evidence="1 2" key="1">
    <citation type="submission" date="2019-07" db="EMBL/GenBank/DDBJ databases">
        <title>The pathways for chlorine oxyanion respiration interact through the shared metabolite chlorate.</title>
        <authorList>
            <person name="Barnum T.P."/>
            <person name="Cheng Y."/>
            <person name="Hill K.A."/>
            <person name="Lucas L.N."/>
            <person name="Carlson H.K."/>
            <person name="Coates J.D."/>
        </authorList>
    </citation>
    <scope>NUCLEOTIDE SEQUENCE [LARGE SCALE GENOMIC DNA]</scope>
    <source>
        <strain evidence="1 2">SFB-1</strain>
    </source>
</reference>
<dbReference type="EMBL" id="VMNI01000010">
    <property type="protein sequence ID" value="TVO76195.1"/>
    <property type="molecule type" value="Genomic_DNA"/>
</dbReference>
<accession>A0A557RDN0</accession>
<comment type="caution">
    <text evidence="1">The sequence shown here is derived from an EMBL/GenBank/DDBJ whole genome shotgun (WGS) entry which is preliminary data.</text>
</comment>
<evidence type="ECO:0000313" key="1">
    <source>
        <dbReference type="EMBL" id="TVO76195.1"/>
    </source>
</evidence>
<gene>
    <name evidence="1" type="ORF">FHP89_12150</name>
</gene>
<dbReference type="Proteomes" id="UP000318349">
    <property type="component" value="Unassembled WGS sequence"/>
</dbReference>
<name>A0A557RDN0_9RHOO</name>
<proteinExistence type="predicted"/>
<dbReference type="AlphaFoldDB" id="A0A557RDN0"/>
<protein>
    <submittedName>
        <fullName evidence="1">Uncharacterized protein</fullName>
    </submittedName>
</protein>
<evidence type="ECO:0000313" key="2">
    <source>
        <dbReference type="Proteomes" id="UP000318349"/>
    </source>
</evidence>